<proteinExistence type="predicted"/>
<evidence type="ECO:0000313" key="2">
    <source>
        <dbReference type="EMBL" id="MFD1514133.1"/>
    </source>
</evidence>
<evidence type="ECO:0000256" key="1">
    <source>
        <dbReference type="SAM" id="MobiDB-lite"/>
    </source>
</evidence>
<dbReference type="Proteomes" id="UP001597187">
    <property type="component" value="Unassembled WGS sequence"/>
</dbReference>
<protein>
    <submittedName>
        <fullName evidence="2">DUF4407 domain-containing protein</fullName>
    </submittedName>
</protein>
<dbReference type="RefSeq" id="WP_250874104.1">
    <property type="nucleotide sequence ID" value="NZ_JALXFV010000006.1"/>
</dbReference>
<keyword evidence="3" id="KW-1185">Reference proteome</keyword>
<reference evidence="2 3" key="1">
    <citation type="journal article" date="2019" name="Int. J. Syst. Evol. Microbiol.">
        <title>The Global Catalogue of Microorganisms (GCM) 10K type strain sequencing project: providing services to taxonomists for standard genome sequencing and annotation.</title>
        <authorList>
            <consortium name="The Broad Institute Genomics Platform"/>
            <consortium name="The Broad Institute Genome Sequencing Center for Infectious Disease"/>
            <person name="Wu L."/>
            <person name="Ma J."/>
        </authorList>
    </citation>
    <scope>NUCLEOTIDE SEQUENCE [LARGE SCALE GENOMIC DNA]</scope>
    <source>
        <strain evidence="2 3">CGMCC 1.12563</strain>
    </source>
</reference>
<comment type="caution">
    <text evidence="2">The sequence shown here is derived from an EMBL/GenBank/DDBJ whole genome shotgun (WGS) entry which is preliminary data.</text>
</comment>
<dbReference type="EMBL" id="JBHUDC010000006">
    <property type="protein sequence ID" value="MFD1514133.1"/>
    <property type="molecule type" value="Genomic_DNA"/>
</dbReference>
<evidence type="ECO:0000313" key="3">
    <source>
        <dbReference type="Proteomes" id="UP001597187"/>
    </source>
</evidence>
<organism evidence="2 3">
    <name type="scientific">Halomarina rubra</name>
    <dbReference type="NCBI Taxonomy" id="2071873"/>
    <lineage>
        <taxon>Archaea</taxon>
        <taxon>Methanobacteriati</taxon>
        <taxon>Methanobacteriota</taxon>
        <taxon>Stenosarchaea group</taxon>
        <taxon>Halobacteria</taxon>
        <taxon>Halobacteriales</taxon>
        <taxon>Natronomonadaceae</taxon>
        <taxon>Halomarina</taxon>
    </lineage>
</organism>
<sequence>MDRSPLSLDEFVEYCRVQTRLLLGSVETMAAEADDILDSIDEEMATLQSTLDQPRQEIDGTPTPESPEQPGNGGSTVDALEQREQSLNEQQAEVKAIEARIELYQNLASGYADLAEEFQTDEIEADAALERTIQFEAENDAPAYFDDRKVLLEVVNASKASEEE</sequence>
<dbReference type="AlphaFoldDB" id="A0ABD6AW70"/>
<name>A0ABD6AW70_9EURY</name>
<feature type="region of interest" description="Disordered" evidence="1">
    <location>
        <begin position="48"/>
        <end position="91"/>
    </location>
</feature>
<accession>A0ABD6AW70</accession>
<gene>
    <name evidence="2" type="ORF">ACFSBT_12685</name>
</gene>